<dbReference type="Pfam" id="PF20260">
    <property type="entry name" value="PUA_4"/>
    <property type="match status" value="1"/>
</dbReference>
<accession>A0ABS5S8Z9</accession>
<evidence type="ECO:0000313" key="14">
    <source>
        <dbReference type="Proteomes" id="UP000756860"/>
    </source>
</evidence>
<evidence type="ECO:0000256" key="2">
    <source>
        <dbReference type="ARBA" id="ARBA00005528"/>
    </source>
</evidence>
<evidence type="ECO:0000313" key="13">
    <source>
        <dbReference type="EMBL" id="MBT0651853.1"/>
    </source>
</evidence>
<dbReference type="SUPFAM" id="SSF75217">
    <property type="entry name" value="alpha/beta knot"/>
    <property type="match status" value="1"/>
</dbReference>
<dbReference type="InterPro" id="IPR029026">
    <property type="entry name" value="tRNA_m1G_MTases_N"/>
</dbReference>
<dbReference type="NCBIfam" id="NF008709">
    <property type="entry name" value="PRK11713.7-4"/>
    <property type="match status" value="1"/>
</dbReference>
<evidence type="ECO:0000259" key="11">
    <source>
        <dbReference type="Pfam" id="PF04452"/>
    </source>
</evidence>
<evidence type="ECO:0000256" key="1">
    <source>
        <dbReference type="ARBA" id="ARBA00004496"/>
    </source>
</evidence>
<dbReference type="InterPro" id="IPR046886">
    <property type="entry name" value="RsmE_MTase_dom"/>
</dbReference>
<dbReference type="EC" id="2.1.1.193" evidence="10"/>
<keyword evidence="14" id="KW-1185">Reference proteome</keyword>
<dbReference type="SUPFAM" id="SSF88697">
    <property type="entry name" value="PUA domain-like"/>
    <property type="match status" value="1"/>
</dbReference>
<feature type="domain" description="Ribosomal RNA small subunit methyltransferase E PUA-like" evidence="12">
    <location>
        <begin position="18"/>
        <end position="63"/>
    </location>
</feature>
<dbReference type="GO" id="GO:0032259">
    <property type="term" value="P:methylation"/>
    <property type="evidence" value="ECO:0007669"/>
    <property type="project" value="UniProtKB-KW"/>
</dbReference>
<dbReference type="InterPro" id="IPR046887">
    <property type="entry name" value="RsmE_PUA-like"/>
</dbReference>
<dbReference type="CDD" id="cd18084">
    <property type="entry name" value="RsmE-like"/>
    <property type="match status" value="1"/>
</dbReference>
<dbReference type="InterPro" id="IPR006700">
    <property type="entry name" value="RsmE"/>
</dbReference>
<dbReference type="Proteomes" id="UP000756860">
    <property type="component" value="Unassembled WGS sequence"/>
</dbReference>
<sequence length="245" mass="26333">MRRFFVPSGSLDGQTVTIDGELHHHMIRVLRLKAGTHVLLVDGKGESRGTISHVGKESLTIVLEGEALPVETGTGPAITLYQGLPKGDKLELILQKGTELGATAIVPFQAARSVSRVGAAQSDNKLERWQRIADEAARQSQRASLPRISFAGSFGEMLRSANQSLKLLLWEEEQETLLRTVLAGRTAPESVAVIVGPEGGLSGEEARQARDSGFIPVSLGSRILRTETAGLAILSILQFHWGDLG</sequence>
<evidence type="ECO:0000256" key="7">
    <source>
        <dbReference type="ARBA" id="ARBA00022691"/>
    </source>
</evidence>
<evidence type="ECO:0000256" key="4">
    <source>
        <dbReference type="ARBA" id="ARBA00022552"/>
    </source>
</evidence>
<keyword evidence="4 10" id="KW-0698">rRNA processing</keyword>
<dbReference type="GO" id="GO:0008168">
    <property type="term" value="F:methyltransferase activity"/>
    <property type="evidence" value="ECO:0007669"/>
    <property type="project" value="UniProtKB-KW"/>
</dbReference>
<dbReference type="PANTHER" id="PTHR30027:SF3">
    <property type="entry name" value="16S RRNA (URACIL(1498)-N(3))-METHYLTRANSFERASE"/>
    <property type="match status" value="1"/>
</dbReference>
<comment type="caution">
    <text evidence="13">The sequence shown here is derived from an EMBL/GenBank/DDBJ whole genome shotgun (WGS) entry which is preliminary data.</text>
</comment>
<dbReference type="PANTHER" id="PTHR30027">
    <property type="entry name" value="RIBOSOMAL RNA SMALL SUBUNIT METHYLTRANSFERASE E"/>
    <property type="match status" value="1"/>
</dbReference>
<evidence type="ECO:0000256" key="8">
    <source>
        <dbReference type="ARBA" id="ARBA00025699"/>
    </source>
</evidence>
<keyword evidence="3 10" id="KW-0963">Cytoplasm</keyword>
<comment type="subcellular location">
    <subcellularLocation>
        <location evidence="1 10">Cytoplasm</location>
    </subcellularLocation>
</comment>
<dbReference type="NCBIfam" id="NF008692">
    <property type="entry name" value="PRK11713.1-5"/>
    <property type="match status" value="1"/>
</dbReference>
<dbReference type="Gene3D" id="3.40.1280.10">
    <property type="match status" value="1"/>
</dbReference>
<organism evidence="13 14">
    <name type="scientific">Geomobilimonas luticola</name>
    <dbReference type="NCBI Taxonomy" id="1114878"/>
    <lineage>
        <taxon>Bacteria</taxon>
        <taxon>Pseudomonadati</taxon>
        <taxon>Thermodesulfobacteriota</taxon>
        <taxon>Desulfuromonadia</taxon>
        <taxon>Geobacterales</taxon>
        <taxon>Geobacteraceae</taxon>
        <taxon>Geomobilimonas</taxon>
    </lineage>
</organism>
<dbReference type="Pfam" id="PF04452">
    <property type="entry name" value="Methyltrans_RNA"/>
    <property type="match status" value="1"/>
</dbReference>
<evidence type="ECO:0000256" key="6">
    <source>
        <dbReference type="ARBA" id="ARBA00022679"/>
    </source>
</evidence>
<keyword evidence="5 10" id="KW-0489">Methyltransferase</keyword>
<comment type="catalytic activity">
    <reaction evidence="9 10">
        <text>uridine(1498) in 16S rRNA + S-adenosyl-L-methionine = N(3)-methyluridine(1498) in 16S rRNA + S-adenosyl-L-homocysteine + H(+)</text>
        <dbReference type="Rhea" id="RHEA:42920"/>
        <dbReference type="Rhea" id="RHEA-COMP:10283"/>
        <dbReference type="Rhea" id="RHEA-COMP:10284"/>
        <dbReference type="ChEBI" id="CHEBI:15378"/>
        <dbReference type="ChEBI" id="CHEBI:57856"/>
        <dbReference type="ChEBI" id="CHEBI:59789"/>
        <dbReference type="ChEBI" id="CHEBI:65315"/>
        <dbReference type="ChEBI" id="CHEBI:74502"/>
        <dbReference type="EC" id="2.1.1.193"/>
    </reaction>
</comment>
<feature type="domain" description="Ribosomal RNA small subunit methyltransferase E methyltransferase" evidence="11">
    <location>
        <begin position="77"/>
        <end position="238"/>
    </location>
</feature>
<evidence type="ECO:0000259" key="12">
    <source>
        <dbReference type="Pfam" id="PF20260"/>
    </source>
</evidence>
<dbReference type="RefSeq" id="WP_214173843.1">
    <property type="nucleotide sequence ID" value="NZ_JAHCVK010000001.1"/>
</dbReference>
<dbReference type="InterPro" id="IPR029028">
    <property type="entry name" value="Alpha/beta_knot_MTases"/>
</dbReference>
<comment type="function">
    <text evidence="8 10">Specifically methylates the N3 position of the uracil ring of uridine 1498 (m3U1498) in 16S rRNA. Acts on the fully assembled 30S ribosomal subunit.</text>
</comment>
<comment type="similarity">
    <text evidence="2 10">Belongs to the RNA methyltransferase RsmE family.</text>
</comment>
<dbReference type="EMBL" id="JAHCVK010000001">
    <property type="protein sequence ID" value="MBT0651853.1"/>
    <property type="molecule type" value="Genomic_DNA"/>
</dbReference>
<protein>
    <recommendedName>
        <fullName evidence="10">Ribosomal RNA small subunit methyltransferase E</fullName>
        <ecNumber evidence="10">2.1.1.193</ecNumber>
    </recommendedName>
</protein>
<proteinExistence type="inferred from homology"/>
<evidence type="ECO:0000256" key="10">
    <source>
        <dbReference type="PIRNR" id="PIRNR015601"/>
    </source>
</evidence>
<reference evidence="13 14" key="1">
    <citation type="submission" date="2021-05" db="EMBL/GenBank/DDBJ databases">
        <title>The draft genome of Geobacter luticola JCM 17780.</title>
        <authorList>
            <person name="Xu Z."/>
            <person name="Masuda Y."/>
            <person name="Itoh H."/>
            <person name="Senoo K."/>
        </authorList>
    </citation>
    <scope>NUCLEOTIDE SEQUENCE [LARGE SCALE GENOMIC DNA]</scope>
    <source>
        <strain evidence="13 14">JCM 17780</strain>
    </source>
</reference>
<gene>
    <name evidence="13" type="ORF">KI810_02190</name>
</gene>
<keyword evidence="6 10" id="KW-0808">Transferase</keyword>
<dbReference type="InterPro" id="IPR015947">
    <property type="entry name" value="PUA-like_sf"/>
</dbReference>
<name>A0ABS5S8Z9_9BACT</name>
<evidence type="ECO:0000256" key="9">
    <source>
        <dbReference type="ARBA" id="ARBA00047944"/>
    </source>
</evidence>
<evidence type="ECO:0000256" key="3">
    <source>
        <dbReference type="ARBA" id="ARBA00022490"/>
    </source>
</evidence>
<evidence type="ECO:0000256" key="5">
    <source>
        <dbReference type="ARBA" id="ARBA00022603"/>
    </source>
</evidence>
<dbReference type="NCBIfam" id="TIGR00046">
    <property type="entry name" value="RsmE family RNA methyltransferase"/>
    <property type="match status" value="1"/>
</dbReference>
<dbReference type="PIRSF" id="PIRSF015601">
    <property type="entry name" value="MTase_slr0722"/>
    <property type="match status" value="1"/>
</dbReference>
<keyword evidence="7 10" id="KW-0949">S-adenosyl-L-methionine</keyword>